<accession>A0A9Q0NA77</accession>
<dbReference type="InterPro" id="IPR039494">
    <property type="entry name" value="F8A"/>
</dbReference>
<dbReference type="AlphaFoldDB" id="A0A9Q0NA77"/>
<protein>
    <submittedName>
        <fullName evidence="1">Uncharacterized protein</fullName>
    </submittedName>
</protein>
<evidence type="ECO:0000313" key="2">
    <source>
        <dbReference type="Proteomes" id="UP001151699"/>
    </source>
</evidence>
<dbReference type="PANTHER" id="PTHR16797:SF4">
    <property type="entry name" value="40-KDA HUNTINGTIN-ASSOCIATED PROTEIN"/>
    <property type="match status" value="1"/>
</dbReference>
<name>A0A9Q0NA77_9DIPT</name>
<organism evidence="1 2">
    <name type="scientific">Pseudolycoriella hygida</name>
    <dbReference type="NCBI Taxonomy" id="35572"/>
    <lineage>
        <taxon>Eukaryota</taxon>
        <taxon>Metazoa</taxon>
        <taxon>Ecdysozoa</taxon>
        <taxon>Arthropoda</taxon>
        <taxon>Hexapoda</taxon>
        <taxon>Insecta</taxon>
        <taxon>Pterygota</taxon>
        <taxon>Neoptera</taxon>
        <taxon>Endopterygota</taxon>
        <taxon>Diptera</taxon>
        <taxon>Nematocera</taxon>
        <taxon>Sciaroidea</taxon>
        <taxon>Sciaridae</taxon>
        <taxon>Pseudolycoriella</taxon>
    </lineage>
</organism>
<sequence length="323" mass="37784">MNNQQFPNDLLRRHKAINEKLKKFKRVLFKRFGPNVSDISEEFNQLAIEFKNASLLEYAGLSWQNAAECEHIIGLFEKLLPPVERFFFIFYLMILENFCAEVDFLLKAARSYHEADTKLERLCIRSNDNSFIDSSLQCYNNAINLLPDDSPMKAAVIKEMLKVKPSVEVSSGFASPPHKIHDLAAAANEFMRTKDYKSALDKLDEIIDDVRERNVQHFYVDVIRRNEISRVLLLLLLELPPTRLTESHKNLMDKFTTIPPDYLFAEQLHLSKELFFCLSEIVLACRKSKLSEIVEILDRLFRFKTLETEHYLILKELNKKYDQ</sequence>
<dbReference type="EMBL" id="WJQU01000001">
    <property type="protein sequence ID" value="KAJ6646637.1"/>
    <property type="molecule type" value="Genomic_DNA"/>
</dbReference>
<dbReference type="Proteomes" id="UP001151699">
    <property type="component" value="Chromosome A"/>
</dbReference>
<reference evidence="1" key="1">
    <citation type="submission" date="2022-07" db="EMBL/GenBank/DDBJ databases">
        <authorList>
            <person name="Trinca V."/>
            <person name="Uliana J.V.C."/>
            <person name="Torres T.T."/>
            <person name="Ward R.J."/>
            <person name="Monesi N."/>
        </authorList>
    </citation>
    <scope>NUCLEOTIDE SEQUENCE</scope>
    <source>
        <strain evidence="1">HSMRA1968</strain>
        <tissue evidence="1">Whole embryos</tissue>
    </source>
</reference>
<dbReference type="GO" id="GO:0099518">
    <property type="term" value="P:vesicle cytoskeletal trafficking"/>
    <property type="evidence" value="ECO:0007669"/>
    <property type="project" value="TreeGrafter"/>
</dbReference>
<gene>
    <name evidence="1" type="ORF">Bhyg_01850</name>
</gene>
<dbReference type="OrthoDB" id="10249246at2759"/>
<dbReference type="GO" id="GO:0005769">
    <property type="term" value="C:early endosome"/>
    <property type="evidence" value="ECO:0007669"/>
    <property type="project" value="TreeGrafter"/>
</dbReference>
<comment type="caution">
    <text evidence="1">The sequence shown here is derived from an EMBL/GenBank/DDBJ whole genome shotgun (WGS) entry which is preliminary data.</text>
</comment>
<dbReference type="PANTHER" id="PTHR16797">
    <property type="entry name" value="FACTOR VIII-ASSOCIATED GENE 1"/>
    <property type="match status" value="1"/>
</dbReference>
<evidence type="ECO:0000313" key="1">
    <source>
        <dbReference type="EMBL" id="KAJ6646637.1"/>
    </source>
</evidence>
<keyword evidence="2" id="KW-1185">Reference proteome</keyword>
<proteinExistence type="predicted"/>